<dbReference type="Pfam" id="PF13963">
    <property type="entry name" value="Transpos_assoc"/>
    <property type="match status" value="1"/>
</dbReference>
<evidence type="ECO:0000259" key="1">
    <source>
        <dbReference type="Pfam" id="PF13952"/>
    </source>
</evidence>
<dbReference type="InterPro" id="IPR004242">
    <property type="entry name" value="Transposase_21"/>
</dbReference>
<comment type="caution">
    <text evidence="3">The sequence shown here is derived from an EMBL/GenBank/DDBJ whole genome shotgun (WGS) entry which is preliminary data.</text>
</comment>
<organism evidence="3 4">
    <name type="scientific">Lactuca sativa</name>
    <name type="common">Garden lettuce</name>
    <dbReference type="NCBI Taxonomy" id="4236"/>
    <lineage>
        <taxon>Eukaryota</taxon>
        <taxon>Viridiplantae</taxon>
        <taxon>Streptophyta</taxon>
        <taxon>Embryophyta</taxon>
        <taxon>Tracheophyta</taxon>
        <taxon>Spermatophyta</taxon>
        <taxon>Magnoliopsida</taxon>
        <taxon>eudicotyledons</taxon>
        <taxon>Gunneridae</taxon>
        <taxon>Pentapetalae</taxon>
        <taxon>asterids</taxon>
        <taxon>campanulids</taxon>
        <taxon>Asterales</taxon>
        <taxon>Asteraceae</taxon>
        <taxon>Cichorioideae</taxon>
        <taxon>Cichorieae</taxon>
        <taxon>Lactucinae</taxon>
        <taxon>Lactuca</taxon>
    </lineage>
</organism>
<dbReference type="InterPro" id="IPR025312">
    <property type="entry name" value="DUF4216"/>
</dbReference>
<dbReference type="Pfam" id="PF02992">
    <property type="entry name" value="Transposase_21"/>
    <property type="match status" value="1"/>
</dbReference>
<feature type="domain" description="Transposase-associated" evidence="2">
    <location>
        <begin position="3"/>
        <end position="86"/>
    </location>
</feature>
<proteinExistence type="predicted"/>
<accession>A0A9R1VHH2</accession>
<reference evidence="3 4" key="1">
    <citation type="journal article" date="2017" name="Nat. Commun.">
        <title>Genome assembly with in vitro proximity ligation data and whole-genome triplication in lettuce.</title>
        <authorList>
            <person name="Reyes-Chin-Wo S."/>
            <person name="Wang Z."/>
            <person name="Yang X."/>
            <person name="Kozik A."/>
            <person name="Arikit S."/>
            <person name="Song C."/>
            <person name="Xia L."/>
            <person name="Froenicke L."/>
            <person name="Lavelle D.O."/>
            <person name="Truco M.J."/>
            <person name="Xia R."/>
            <person name="Zhu S."/>
            <person name="Xu C."/>
            <person name="Xu H."/>
            <person name="Xu X."/>
            <person name="Cox K."/>
            <person name="Korf I."/>
            <person name="Meyers B.C."/>
            <person name="Michelmore R.W."/>
        </authorList>
    </citation>
    <scope>NUCLEOTIDE SEQUENCE [LARGE SCALE GENOMIC DNA]</scope>
    <source>
        <strain evidence="4">cv. Salinas</strain>
        <tissue evidence="3">Seedlings</tissue>
    </source>
</reference>
<protein>
    <recommendedName>
        <fullName evidence="5">Transposase-associated domain-containing protein</fullName>
    </recommendedName>
</protein>
<dbReference type="Proteomes" id="UP000235145">
    <property type="component" value="Unassembled WGS sequence"/>
</dbReference>
<name>A0A9R1VHH2_LACSA</name>
<feature type="domain" description="DUF4216" evidence="1">
    <location>
        <begin position="576"/>
        <end position="641"/>
    </location>
</feature>
<evidence type="ECO:0000313" key="3">
    <source>
        <dbReference type="EMBL" id="KAJ0204822.1"/>
    </source>
</evidence>
<gene>
    <name evidence="3" type="ORF">LSAT_V11C500238360</name>
</gene>
<dbReference type="PANTHER" id="PTHR10775:SF179">
    <property type="entry name" value="TRANSPOSON, EN_SPM-LIKE, TRANSPOSASE-ASSOCIATED DOMAIN PROTEIN"/>
    <property type="match status" value="1"/>
</dbReference>
<evidence type="ECO:0008006" key="5">
    <source>
        <dbReference type="Google" id="ProtNLM"/>
    </source>
</evidence>
<evidence type="ECO:0000313" key="4">
    <source>
        <dbReference type="Proteomes" id="UP000235145"/>
    </source>
</evidence>
<sequence>MDKSWMGTDRHKKPYIDGVAAFLDYDVRNLKISMNMDPLDSKIKIKIPCPCINCVNHIILHVSEVDHHLFRYGIDQNYTKWIKHGEKEDQPRNVSFKENYSMNTTYFDESSSFTIGIPTDAEDTVEMVEATEETFIGDHVKFQKLIEDAEKPLYKGCPNFTKLSAVVQLLNLKSKYGVSDKCFTETLVLIKKMLPEGISADGVDVNRGNRNHSVWPILTIIYNLPPWLCMKRKFIMLSLLISGTPGNDIDVFLAPLIDDLQLLFDVGVETYDASSKEMFTLRAVVLWTINDYPALGTLCGCPYSGYKGCVVCGEQTHCIRLPKSKKQSYAGHRRYRPYKHPFRSQRNAFNGEQEFTTAPEPLSGEEIFDNVKYVINKRGKRANNKESDIQKTSIGRGGKIKRKKRTSKEVCESLVGTMFNIPRKTKDGLKARLDLTHFGLKPELQARIEGNKTTLPAASYTLTTEEKTFFCETVYNLRVPQGYCSNFSSLVEKELSVSKESVLETVRWISHGPNTNVLKYDAYNINGYTFPTKCREGKVHQNSGVSVVATNTHISKEVVTYDQNSYYGVLKEIWVLDYHFKKVPLFMSDWVDNKNGVKKDSIGYTLVELGRLGHKDDPFILASQARQVFYVTDQLNKKMSIVFMTPPKNYRDTYYDVNEEFSTVLFPHNDNILPRVDPLDLRKESRNDYFRTDCPGIVIHKEHENP</sequence>
<dbReference type="AlphaFoldDB" id="A0A9R1VHH2"/>
<keyword evidence="4" id="KW-1185">Reference proteome</keyword>
<dbReference type="InterPro" id="IPR029480">
    <property type="entry name" value="Transpos_assoc"/>
</dbReference>
<evidence type="ECO:0000259" key="2">
    <source>
        <dbReference type="Pfam" id="PF13963"/>
    </source>
</evidence>
<dbReference type="PANTHER" id="PTHR10775">
    <property type="entry name" value="OS08G0208400 PROTEIN"/>
    <property type="match status" value="1"/>
</dbReference>
<dbReference type="EMBL" id="NBSK02000005">
    <property type="protein sequence ID" value="KAJ0204822.1"/>
    <property type="molecule type" value="Genomic_DNA"/>
</dbReference>
<dbReference type="Pfam" id="PF13952">
    <property type="entry name" value="DUF4216"/>
    <property type="match status" value="1"/>
</dbReference>